<evidence type="ECO:0000256" key="1">
    <source>
        <dbReference type="ARBA" id="ARBA00006817"/>
    </source>
</evidence>
<keyword evidence="4" id="KW-1185">Reference proteome</keyword>
<dbReference type="InterPro" id="IPR023393">
    <property type="entry name" value="START-like_dom_sf"/>
</dbReference>
<evidence type="ECO:0000313" key="4">
    <source>
        <dbReference type="Proteomes" id="UP001165489"/>
    </source>
</evidence>
<dbReference type="InterPro" id="IPR013538">
    <property type="entry name" value="ASHA1/2-like_C"/>
</dbReference>
<dbReference type="EMBL" id="JAKZGP010000017">
    <property type="protein sequence ID" value="MCH7409430.1"/>
    <property type="molecule type" value="Genomic_DNA"/>
</dbReference>
<protein>
    <submittedName>
        <fullName evidence="3">SRPBCC domain-containing protein</fullName>
    </submittedName>
</protein>
<organism evidence="3 4">
    <name type="scientific">Belliella filtrata</name>
    <dbReference type="NCBI Taxonomy" id="2923435"/>
    <lineage>
        <taxon>Bacteria</taxon>
        <taxon>Pseudomonadati</taxon>
        <taxon>Bacteroidota</taxon>
        <taxon>Cytophagia</taxon>
        <taxon>Cytophagales</taxon>
        <taxon>Cyclobacteriaceae</taxon>
        <taxon>Belliella</taxon>
    </lineage>
</organism>
<evidence type="ECO:0000313" key="3">
    <source>
        <dbReference type="EMBL" id="MCH7409430.1"/>
    </source>
</evidence>
<comment type="similarity">
    <text evidence="1">Belongs to the AHA1 family.</text>
</comment>
<dbReference type="CDD" id="cd07814">
    <property type="entry name" value="SRPBCC_CalC_Aha1-like"/>
    <property type="match status" value="1"/>
</dbReference>
<dbReference type="Proteomes" id="UP001165489">
    <property type="component" value="Unassembled WGS sequence"/>
</dbReference>
<dbReference type="Pfam" id="PF08327">
    <property type="entry name" value="AHSA1"/>
    <property type="match status" value="1"/>
</dbReference>
<dbReference type="RefSeq" id="WP_241347777.1">
    <property type="nucleotide sequence ID" value="NZ_JAKZGP010000017.1"/>
</dbReference>
<sequence>MESIEQINYIKAPIHTVYNTLTTQEGLGAIWTKKLKVKHEVGYINEFDFDEEYLTKMKIIALQNNRKIEWECIFSDAEWKGTRVIFELSEKGNTTMILLKHSDWKAKTDYLRWCSYNWAMFLFSLKMHCEAIHQNE</sequence>
<feature type="domain" description="Activator of Hsp90 ATPase homologue 1/2-like C-terminal" evidence="2">
    <location>
        <begin position="11"/>
        <end position="127"/>
    </location>
</feature>
<dbReference type="Gene3D" id="3.30.530.20">
    <property type="match status" value="1"/>
</dbReference>
<proteinExistence type="inferred from homology"/>
<gene>
    <name evidence="3" type="ORF">MM239_08495</name>
</gene>
<comment type="caution">
    <text evidence="3">The sequence shown here is derived from an EMBL/GenBank/DDBJ whole genome shotgun (WGS) entry which is preliminary data.</text>
</comment>
<evidence type="ECO:0000259" key="2">
    <source>
        <dbReference type="Pfam" id="PF08327"/>
    </source>
</evidence>
<dbReference type="SUPFAM" id="SSF55961">
    <property type="entry name" value="Bet v1-like"/>
    <property type="match status" value="1"/>
</dbReference>
<accession>A0ABS9UZ33</accession>
<name>A0ABS9UZ33_9BACT</name>
<reference evidence="3" key="1">
    <citation type="submission" date="2022-03" db="EMBL/GenBank/DDBJ databases">
        <title>De novo assembled genomes of Belliella spp. (Cyclobacteriaceae) strains.</title>
        <authorList>
            <person name="Szabo A."/>
            <person name="Korponai K."/>
            <person name="Felfoldi T."/>
        </authorList>
    </citation>
    <scope>NUCLEOTIDE SEQUENCE</scope>
    <source>
        <strain evidence="3">DSM 111904</strain>
    </source>
</reference>